<evidence type="ECO:0000313" key="2">
    <source>
        <dbReference type="WBParaSite" id="SVE_1499500.1"/>
    </source>
</evidence>
<accession>A0A0K0FT94</accession>
<reference evidence="2" key="2">
    <citation type="submission" date="2015-08" db="UniProtKB">
        <authorList>
            <consortium name="WormBaseParasite"/>
        </authorList>
    </citation>
    <scope>IDENTIFICATION</scope>
</reference>
<protein>
    <submittedName>
        <fullName evidence="2">Uncharacterized protein</fullName>
    </submittedName>
</protein>
<evidence type="ECO:0000313" key="1">
    <source>
        <dbReference type="Proteomes" id="UP000035680"/>
    </source>
</evidence>
<reference evidence="1" key="1">
    <citation type="submission" date="2014-07" db="EMBL/GenBank/DDBJ databases">
        <authorList>
            <person name="Martin A.A"/>
            <person name="De Silva N."/>
        </authorList>
    </citation>
    <scope>NUCLEOTIDE SEQUENCE</scope>
</reference>
<organism evidence="1 2">
    <name type="scientific">Strongyloides venezuelensis</name>
    <name type="common">Threadworm</name>
    <dbReference type="NCBI Taxonomy" id="75913"/>
    <lineage>
        <taxon>Eukaryota</taxon>
        <taxon>Metazoa</taxon>
        <taxon>Ecdysozoa</taxon>
        <taxon>Nematoda</taxon>
        <taxon>Chromadorea</taxon>
        <taxon>Rhabditida</taxon>
        <taxon>Tylenchina</taxon>
        <taxon>Panagrolaimomorpha</taxon>
        <taxon>Strongyloidoidea</taxon>
        <taxon>Strongyloididae</taxon>
        <taxon>Strongyloides</taxon>
    </lineage>
</organism>
<dbReference type="AlphaFoldDB" id="A0A0K0FT94"/>
<sequence>MKETFPKNNGLIEEETIKYNKGKNNLIYEANKKSMPMIPLSEFEDFSQVFENHNNLSDIEKREANVNETAYLGKNEETSDDNQLPLTTFFPEDIEGSATIEPRFKKIMLFPNCGLPPC</sequence>
<dbReference type="Proteomes" id="UP000035680">
    <property type="component" value="Unassembled WGS sequence"/>
</dbReference>
<keyword evidence="1" id="KW-1185">Reference proteome</keyword>
<dbReference type="WBParaSite" id="SVE_1499500.1">
    <property type="protein sequence ID" value="SVE_1499500.1"/>
    <property type="gene ID" value="SVE_1499500"/>
</dbReference>
<proteinExistence type="predicted"/>
<name>A0A0K0FT94_STRVS</name>